<accession>A0AB34JH88</accession>
<dbReference type="PANTHER" id="PTHR12203:SF35">
    <property type="entry name" value="PROTEIN O-GLUCOSYLTRANSFERASE 1"/>
    <property type="match status" value="1"/>
</dbReference>
<evidence type="ECO:0000313" key="5">
    <source>
        <dbReference type="Proteomes" id="UP001515480"/>
    </source>
</evidence>
<dbReference type="PANTHER" id="PTHR12203">
    <property type="entry name" value="KDEL LYS-ASP-GLU-LEU CONTAINING - RELATED"/>
    <property type="match status" value="1"/>
</dbReference>
<keyword evidence="2" id="KW-0808">Transferase</keyword>
<proteinExistence type="inferred from homology"/>
<dbReference type="AlphaFoldDB" id="A0AB34JH88"/>
<sequence>MSTSAASCYVQRYSELLTLYCEGNISTCDWPAVRLHFDERGRAEGRQWGCSPSQAPTTSMPTRSLPPMSGECKGYHAQLAAAARADAREPHPLHHELYEPPPLAAADRCVATRLESRGEAGESAVSGVLEGKLSALVEHWTAPFHSGVTAAALAADEERDESEDRRRCTLIHVVDGEIFLSIAADAALLPTVTYGKCGRDTSENARLLTFLRMLRLALQACDTWAWRVCGSGADSWPDFALRLCTDDFCHGVAGKEQRPTAYFTMVSCETARSIPAVEWNPTGGRGIDLSVWDEALRRRRELRQIHSSHFGCRLPKAVWRGDAHNHVVYNMQWSSNRTLKRRRMSTSSWREQGRLALVYQKCRHPSMLDVRVKLLTLGGLHAPPVNHTQDPEYERCVRAVAVDRPKVLPLVEQAARFQMCIHVEGNGGWADRLRHLLLSGMVVLKQDMGVVEWWEPLLEPWVHFVPVSSTLHNLSDAVEWVRNHPTRALKMSKAAAALAEQLFSTRSMQFYTLRLLRRYASLYRGILPPMRPRTARFSCELARSSASTGRNARASNGSVAWLACRFSASNHNRSISRLSFKAVWDELDPYPAVSKRE</sequence>
<dbReference type="SMART" id="SM00672">
    <property type="entry name" value="CAP10"/>
    <property type="match status" value="1"/>
</dbReference>
<feature type="domain" description="Glycosyl transferase CAP10" evidence="3">
    <location>
        <begin position="235"/>
        <end position="526"/>
    </location>
</feature>
<comment type="caution">
    <text evidence="4">The sequence shown here is derived from an EMBL/GenBank/DDBJ whole genome shotgun (WGS) entry which is preliminary data.</text>
</comment>
<dbReference type="GO" id="GO:0016740">
    <property type="term" value="F:transferase activity"/>
    <property type="evidence" value="ECO:0007669"/>
    <property type="project" value="UniProtKB-KW"/>
</dbReference>
<reference evidence="4 5" key="1">
    <citation type="journal article" date="2024" name="Science">
        <title>Giant polyketide synthase enzymes in the biosynthesis of giant marine polyether toxins.</title>
        <authorList>
            <person name="Fallon T.R."/>
            <person name="Shende V.V."/>
            <person name="Wierzbicki I.H."/>
            <person name="Pendleton A.L."/>
            <person name="Watervoot N.F."/>
            <person name="Auber R.P."/>
            <person name="Gonzalez D.J."/>
            <person name="Wisecaver J.H."/>
            <person name="Moore B.S."/>
        </authorList>
    </citation>
    <scope>NUCLEOTIDE SEQUENCE [LARGE SCALE GENOMIC DNA]</scope>
    <source>
        <strain evidence="4 5">12B1</strain>
    </source>
</reference>
<organism evidence="4 5">
    <name type="scientific">Prymnesium parvum</name>
    <name type="common">Toxic golden alga</name>
    <dbReference type="NCBI Taxonomy" id="97485"/>
    <lineage>
        <taxon>Eukaryota</taxon>
        <taxon>Haptista</taxon>
        <taxon>Haptophyta</taxon>
        <taxon>Prymnesiophyceae</taxon>
        <taxon>Prymnesiales</taxon>
        <taxon>Prymnesiaceae</taxon>
        <taxon>Prymnesium</taxon>
    </lineage>
</organism>
<name>A0AB34JH88_PRYPA</name>
<dbReference type="InterPro" id="IPR006598">
    <property type="entry name" value="CAP10"/>
</dbReference>
<dbReference type="EMBL" id="JBGBPQ010000008">
    <property type="protein sequence ID" value="KAL1520908.1"/>
    <property type="molecule type" value="Genomic_DNA"/>
</dbReference>
<keyword evidence="5" id="KW-1185">Reference proteome</keyword>
<protein>
    <recommendedName>
        <fullName evidence="3">Glycosyl transferase CAP10 domain-containing protein</fullName>
    </recommendedName>
</protein>
<dbReference type="Pfam" id="PF05686">
    <property type="entry name" value="Glyco_transf_90"/>
    <property type="match status" value="1"/>
</dbReference>
<evidence type="ECO:0000256" key="2">
    <source>
        <dbReference type="ARBA" id="ARBA00022679"/>
    </source>
</evidence>
<comment type="similarity">
    <text evidence="1">Belongs to the glycosyltransferase 90 family.</text>
</comment>
<dbReference type="InterPro" id="IPR051091">
    <property type="entry name" value="O-Glucosyltr/Glycosyltrsf_90"/>
</dbReference>
<evidence type="ECO:0000259" key="3">
    <source>
        <dbReference type="SMART" id="SM00672"/>
    </source>
</evidence>
<evidence type="ECO:0000313" key="4">
    <source>
        <dbReference type="EMBL" id="KAL1520908.1"/>
    </source>
</evidence>
<gene>
    <name evidence="4" type="ORF">AB1Y20_022468</name>
</gene>
<evidence type="ECO:0000256" key="1">
    <source>
        <dbReference type="ARBA" id="ARBA00010118"/>
    </source>
</evidence>
<dbReference type="Proteomes" id="UP001515480">
    <property type="component" value="Unassembled WGS sequence"/>
</dbReference>